<dbReference type="AlphaFoldDB" id="S4MMU1"/>
<reference evidence="2 3" key="1">
    <citation type="submission" date="2013-02" db="EMBL/GenBank/DDBJ databases">
        <title>Draft Genome Sequence of Streptomyces afghaniensis, Which Produces Compounds of the Julimycin B-Complex.</title>
        <authorList>
            <person name="Gruening B.A."/>
            <person name="Praeg A."/>
            <person name="Erxleben A."/>
            <person name="Guenther S."/>
            <person name="Fiedler H.-P."/>
            <person name="Goodfellow M."/>
            <person name="Mueller M."/>
        </authorList>
    </citation>
    <scope>NUCLEOTIDE SEQUENCE [LARGE SCALE GENOMIC DNA]</scope>
    <source>
        <strain evidence="2 3">772</strain>
    </source>
</reference>
<dbReference type="PATRIC" id="fig|1283301.3.peg.6047"/>
<sequence length="518" mass="54578">MREGGGEQPGIDLGLDGRRVHGELHPPGPDELDGPVDTGGDDGVQHHLRTGDALAARVEPLVAEDVVDERRDARIAGGQVVQHLVGLGPQLPGVVRGECGQLAPQLLQRPAQRLPEQGQQLLVPRGERLVPVLLPLPEGGVPVLVRAEFLGVPLVQLLQLGDVLLAQRGQLGGVLLGDPLQLLRVALLGRLLLLDDGVVRPPVGEGHHGADELVAVAHGRGRQIDRHLAAVLGVQHLPAHPVLAPGAQGVGERRLLVREGGTVGARVQYEIVQCAAAEIAGPETQYLSGGRIDEHDPPVGVGSYDTLGRGPQNHLGLPLRTRELGLGVDGPGQVPHDEHEQLVPAVPVPVVGLLPVLQIRTGDLDGELGPVGPARDHPGRLGPGLRIEVLRPPHGPRDELGVELRQQIEQPAPHQSGPRGLEGLQGDGVRVDDRPVGIDQHQRVGEGVQYGCEASSASGWPAAHETLPPCYRTLPTARAILPTVPRRVTRGSLRAAVALATPDESEVARGSDPELTTE</sequence>
<accession>S4MMU1</accession>
<proteinExistence type="predicted"/>
<evidence type="ECO:0000313" key="2">
    <source>
        <dbReference type="EMBL" id="EPJ36885.1"/>
    </source>
</evidence>
<feature type="region of interest" description="Disordered" evidence="1">
    <location>
        <begin position="1"/>
        <end position="40"/>
    </location>
</feature>
<protein>
    <submittedName>
        <fullName evidence="2">Uncharacterized protein</fullName>
    </submittedName>
</protein>
<evidence type="ECO:0000313" key="3">
    <source>
        <dbReference type="Proteomes" id="UP000015001"/>
    </source>
</evidence>
<evidence type="ECO:0000256" key="1">
    <source>
        <dbReference type="SAM" id="MobiDB-lite"/>
    </source>
</evidence>
<keyword evidence="3" id="KW-1185">Reference proteome</keyword>
<name>S4MMU1_9ACTN</name>
<gene>
    <name evidence="2" type="ORF">STAFG_6088</name>
</gene>
<organism evidence="2 3">
    <name type="scientific">Streptomyces afghaniensis 772</name>
    <dbReference type="NCBI Taxonomy" id="1283301"/>
    <lineage>
        <taxon>Bacteria</taxon>
        <taxon>Bacillati</taxon>
        <taxon>Actinomycetota</taxon>
        <taxon>Actinomycetes</taxon>
        <taxon>Kitasatosporales</taxon>
        <taxon>Streptomycetaceae</taxon>
        <taxon>Streptomyces</taxon>
    </lineage>
</organism>
<feature type="compositionally biased region" description="Basic and acidic residues" evidence="1">
    <location>
        <begin position="15"/>
        <end position="24"/>
    </location>
</feature>
<dbReference type="HOGENOM" id="CLU_525722_0_0_11"/>
<dbReference type="EMBL" id="AOPY01001535">
    <property type="protein sequence ID" value="EPJ36885.1"/>
    <property type="molecule type" value="Genomic_DNA"/>
</dbReference>
<dbReference type="Proteomes" id="UP000015001">
    <property type="component" value="Unassembled WGS sequence"/>
</dbReference>
<comment type="caution">
    <text evidence="2">The sequence shown here is derived from an EMBL/GenBank/DDBJ whole genome shotgun (WGS) entry which is preliminary data.</text>
</comment>